<keyword evidence="2" id="KW-0521">NADP</keyword>
<accession>A0ABR3PQE2</accession>
<dbReference type="PROSITE" id="PS00061">
    <property type="entry name" value="ADH_SHORT"/>
    <property type="match status" value="1"/>
</dbReference>
<dbReference type="PANTHER" id="PTHR42760">
    <property type="entry name" value="SHORT-CHAIN DEHYDROGENASES/REDUCTASES FAMILY MEMBER"/>
    <property type="match status" value="1"/>
</dbReference>
<dbReference type="EMBL" id="JBFMKM010000001">
    <property type="protein sequence ID" value="KAL1311762.1"/>
    <property type="molecule type" value="Genomic_DNA"/>
</dbReference>
<dbReference type="Proteomes" id="UP001562354">
    <property type="component" value="Unassembled WGS sequence"/>
</dbReference>
<dbReference type="RefSeq" id="XP_069204611.1">
    <property type="nucleotide sequence ID" value="XM_069341099.1"/>
</dbReference>
<sequence>MNYLITGAGRGIGRGLTRSLLSSGHRVFLVDNNADELKHTLALAPQWTRGETATQTSSTTPRTFKGSIVDLADRAAIKKMVSEVHEFFDGKLDVLVNNAFPTPHTWADDKRMEDGVDADNEEDESSIMAQWDRKIAVGLTAPFLLSRLCVPMLVKAGDSSSTQGNTKGRGPGCIVNISSTRWKQAEDDHEGYSAAKAGLQGLTQSLSVSLGHRYGIRVNAISPGWVHVGEQNMEADKKKTKWEDELAEGDHKWHPAGRVGGFEDIARTVVFLAESGFVTGQDVVVDGGVGRKMVYPEE</sequence>
<keyword evidence="3" id="KW-0560">Oxidoreductase</keyword>
<dbReference type="SUPFAM" id="SSF51735">
    <property type="entry name" value="NAD(P)-binding Rossmann-fold domains"/>
    <property type="match status" value="1"/>
</dbReference>
<evidence type="ECO:0000313" key="5">
    <source>
        <dbReference type="Proteomes" id="UP001562354"/>
    </source>
</evidence>
<reference evidence="4 5" key="1">
    <citation type="submission" date="2024-07" db="EMBL/GenBank/DDBJ databases">
        <title>Draft sequence of the Neodothiora populina.</title>
        <authorList>
            <person name="Drown D.D."/>
            <person name="Schuette U.S."/>
            <person name="Buechlein A.B."/>
            <person name="Rusch D.R."/>
            <person name="Winton L.W."/>
            <person name="Adams G.A."/>
        </authorList>
    </citation>
    <scope>NUCLEOTIDE SEQUENCE [LARGE SCALE GENOMIC DNA]</scope>
    <source>
        <strain evidence="4 5">CPC 39397</strain>
    </source>
</reference>
<evidence type="ECO:0000256" key="2">
    <source>
        <dbReference type="ARBA" id="ARBA00022857"/>
    </source>
</evidence>
<evidence type="ECO:0000313" key="4">
    <source>
        <dbReference type="EMBL" id="KAL1311762.1"/>
    </source>
</evidence>
<evidence type="ECO:0008006" key="6">
    <source>
        <dbReference type="Google" id="ProtNLM"/>
    </source>
</evidence>
<dbReference type="PANTHER" id="PTHR42760:SF133">
    <property type="entry name" value="3-OXOACYL-[ACYL-CARRIER-PROTEIN] REDUCTASE"/>
    <property type="match status" value="1"/>
</dbReference>
<dbReference type="PRINTS" id="PR00081">
    <property type="entry name" value="GDHRDH"/>
</dbReference>
<dbReference type="Gene3D" id="3.40.50.720">
    <property type="entry name" value="NAD(P)-binding Rossmann-like Domain"/>
    <property type="match status" value="1"/>
</dbReference>
<protein>
    <recommendedName>
        <fullName evidence="6">NAD(P)-binding protein</fullName>
    </recommendedName>
</protein>
<dbReference type="InterPro" id="IPR020904">
    <property type="entry name" value="Sc_DH/Rdtase_CS"/>
</dbReference>
<dbReference type="GeneID" id="95975552"/>
<evidence type="ECO:0000256" key="1">
    <source>
        <dbReference type="ARBA" id="ARBA00006484"/>
    </source>
</evidence>
<dbReference type="Pfam" id="PF13561">
    <property type="entry name" value="adh_short_C2"/>
    <property type="match status" value="1"/>
</dbReference>
<dbReference type="InterPro" id="IPR002347">
    <property type="entry name" value="SDR_fam"/>
</dbReference>
<gene>
    <name evidence="4" type="ORF">AAFC00_001849</name>
</gene>
<keyword evidence="5" id="KW-1185">Reference proteome</keyword>
<evidence type="ECO:0000256" key="3">
    <source>
        <dbReference type="ARBA" id="ARBA00023002"/>
    </source>
</evidence>
<organism evidence="4 5">
    <name type="scientific">Neodothiora populina</name>
    <dbReference type="NCBI Taxonomy" id="2781224"/>
    <lineage>
        <taxon>Eukaryota</taxon>
        <taxon>Fungi</taxon>
        <taxon>Dikarya</taxon>
        <taxon>Ascomycota</taxon>
        <taxon>Pezizomycotina</taxon>
        <taxon>Dothideomycetes</taxon>
        <taxon>Dothideomycetidae</taxon>
        <taxon>Dothideales</taxon>
        <taxon>Dothioraceae</taxon>
        <taxon>Neodothiora</taxon>
    </lineage>
</organism>
<proteinExistence type="inferred from homology"/>
<name>A0ABR3PQE2_9PEZI</name>
<comment type="similarity">
    <text evidence="1">Belongs to the short-chain dehydrogenases/reductases (SDR) family.</text>
</comment>
<dbReference type="InterPro" id="IPR036291">
    <property type="entry name" value="NAD(P)-bd_dom_sf"/>
</dbReference>
<comment type="caution">
    <text evidence="4">The sequence shown here is derived from an EMBL/GenBank/DDBJ whole genome shotgun (WGS) entry which is preliminary data.</text>
</comment>
<dbReference type="PRINTS" id="PR00080">
    <property type="entry name" value="SDRFAMILY"/>
</dbReference>